<dbReference type="PANTHER" id="PTHR11559">
    <property type="entry name" value="CARBOXYLESTERASE"/>
    <property type="match status" value="1"/>
</dbReference>
<gene>
    <name evidence="8" type="ORF">LNINA_LOCUS7959</name>
</gene>
<sequence length="553" mass="62426">MDAVMWKIWWSLACLCVVQGQNTKIVRLRQGLVKGHKDGGVYAFHGIPYATAPTGQYRFQAPFPPPMWIDTLDAVDKEIVCPQSDPYNIIPKTVQMQEDCLIANVFTPDTDEKNLPVLVSVHGGAYIMGYGNFAKNRNLVKSHKIVVITFNYRLGAHGFLCLGTEDVPGNAGMKDQVALLRWVKDNIERFGGNPEDITISGYSAGSSSVDLLMLSKTTDGLFQRVIPESGANTAAFSIQSDPIKNAKEYAKLINFTNVEDFKALEEFFKTVPYDKLSSADVINRFDSTFLMSPCVENGRDEEPFLTESPVDILISGNYKKLPMLYGFANMEGLFRVPVFDQWKDAMNDNFEVFLPPDLQFKDDNERTTVANELKAFYFGKDPVGKENILDYVNFFSDVIFVYPTLRSAKLQVEAGNKNIYLYEYSFVTEDVPFVPHTDVRGANHCAQSNAVMDGNIASDVDETELPKSLQDMKRTIREIWANFIKTGKPVPEGSDLPAWPPVEKDWAPHMVLDQPLVLKGSLHKERAEFWENIYQKYYRNPISPSPPRIHTEL</sequence>
<evidence type="ECO:0000313" key="9">
    <source>
        <dbReference type="Proteomes" id="UP001497472"/>
    </source>
</evidence>
<dbReference type="GO" id="GO:0052689">
    <property type="term" value="F:carboxylic ester hydrolase activity"/>
    <property type="evidence" value="ECO:0007669"/>
    <property type="project" value="UniProtKB-KW"/>
</dbReference>
<dbReference type="InterPro" id="IPR002018">
    <property type="entry name" value="CarbesteraseB"/>
</dbReference>
<evidence type="ECO:0000256" key="1">
    <source>
        <dbReference type="ARBA" id="ARBA00005964"/>
    </source>
</evidence>
<feature type="chain" id="PRO_5043102614" description="Carboxylic ester hydrolase" evidence="6">
    <location>
        <begin position="21"/>
        <end position="553"/>
    </location>
</feature>
<protein>
    <recommendedName>
        <fullName evidence="6">Carboxylic ester hydrolase</fullName>
        <ecNumber evidence="6">3.1.1.-</ecNumber>
    </recommendedName>
</protein>
<comment type="caution">
    <text evidence="8">The sequence shown here is derived from an EMBL/GenBank/DDBJ whole genome shotgun (WGS) entry which is preliminary data.</text>
</comment>
<evidence type="ECO:0000313" key="8">
    <source>
        <dbReference type="EMBL" id="CAK1548591.1"/>
    </source>
</evidence>
<keyword evidence="6" id="KW-0732">Signal</keyword>
<keyword evidence="3 6" id="KW-0378">Hydrolase</keyword>
<keyword evidence="4" id="KW-1015">Disulfide bond</keyword>
<organism evidence="8 9">
    <name type="scientific">Leptosia nina</name>
    <dbReference type="NCBI Taxonomy" id="320188"/>
    <lineage>
        <taxon>Eukaryota</taxon>
        <taxon>Metazoa</taxon>
        <taxon>Ecdysozoa</taxon>
        <taxon>Arthropoda</taxon>
        <taxon>Hexapoda</taxon>
        <taxon>Insecta</taxon>
        <taxon>Pterygota</taxon>
        <taxon>Neoptera</taxon>
        <taxon>Endopterygota</taxon>
        <taxon>Lepidoptera</taxon>
        <taxon>Glossata</taxon>
        <taxon>Ditrysia</taxon>
        <taxon>Papilionoidea</taxon>
        <taxon>Pieridae</taxon>
        <taxon>Pierinae</taxon>
        <taxon>Leptosia</taxon>
    </lineage>
</organism>
<comment type="similarity">
    <text evidence="1 6">Belongs to the type-B carboxylesterase/lipase family.</text>
</comment>
<dbReference type="EMBL" id="CAVLEF010000010">
    <property type="protein sequence ID" value="CAK1548591.1"/>
    <property type="molecule type" value="Genomic_DNA"/>
</dbReference>
<keyword evidence="9" id="KW-1185">Reference proteome</keyword>
<accession>A0AAV1JKK1</accession>
<keyword evidence="5" id="KW-0325">Glycoprotein</keyword>
<keyword evidence="2" id="KW-0719">Serine esterase</keyword>
<evidence type="ECO:0000259" key="7">
    <source>
        <dbReference type="Pfam" id="PF00135"/>
    </source>
</evidence>
<dbReference type="AlphaFoldDB" id="A0AAV1JKK1"/>
<feature type="domain" description="Carboxylesterase type B" evidence="7">
    <location>
        <begin position="23"/>
        <end position="530"/>
    </location>
</feature>
<proteinExistence type="inferred from homology"/>
<reference evidence="8 9" key="1">
    <citation type="submission" date="2023-11" db="EMBL/GenBank/DDBJ databases">
        <authorList>
            <person name="Okamura Y."/>
        </authorList>
    </citation>
    <scope>NUCLEOTIDE SEQUENCE [LARGE SCALE GENOMIC DNA]</scope>
</reference>
<dbReference type="InterPro" id="IPR050309">
    <property type="entry name" value="Type-B_Carboxylest/Lipase"/>
</dbReference>
<evidence type="ECO:0000256" key="6">
    <source>
        <dbReference type="RuleBase" id="RU361235"/>
    </source>
</evidence>
<name>A0AAV1JKK1_9NEOP</name>
<dbReference type="InterPro" id="IPR029058">
    <property type="entry name" value="AB_hydrolase_fold"/>
</dbReference>
<dbReference type="Proteomes" id="UP001497472">
    <property type="component" value="Unassembled WGS sequence"/>
</dbReference>
<feature type="signal peptide" evidence="6">
    <location>
        <begin position="1"/>
        <end position="20"/>
    </location>
</feature>
<evidence type="ECO:0000256" key="4">
    <source>
        <dbReference type="ARBA" id="ARBA00023157"/>
    </source>
</evidence>
<dbReference type="InterPro" id="IPR019826">
    <property type="entry name" value="Carboxylesterase_B_AS"/>
</dbReference>
<dbReference type="EC" id="3.1.1.-" evidence="6"/>
<evidence type="ECO:0000256" key="3">
    <source>
        <dbReference type="ARBA" id="ARBA00022801"/>
    </source>
</evidence>
<evidence type="ECO:0000256" key="5">
    <source>
        <dbReference type="ARBA" id="ARBA00023180"/>
    </source>
</evidence>
<evidence type="ECO:0000256" key="2">
    <source>
        <dbReference type="ARBA" id="ARBA00022487"/>
    </source>
</evidence>
<dbReference type="Pfam" id="PF00135">
    <property type="entry name" value="COesterase"/>
    <property type="match status" value="1"/>
</dbReference>
<dbReference type="SUPFAM" id="SSF53474">
    <property type="entry name" value="alpha/beta-Hydrolases"/>
    <property type="match status" value="1"/>
</dbReference>
<dbReference type="Gene3D" id="3.40.50.1820">
    <property type="entry name" value="alpha/beta hydrolase"/>
    <property type="match status" value="1"/>
</dbReference>
<dbReference type="PROSITE" id="PS00122">
    <property type="entry name" value="CARBOXYLESTERASE_B_1"/>
    <property type="match status" value="1"/>
</dbReference>